<dbReference type="Proteomes" id="UP001187315">
    <property type="component" value="Unassembled WGS sequence"/>
</dbReference>
<evidence type="ECO:0000256" key="12">
    <source>
        <dbReference type="ARBA" id="ARBA00075375"/>
    </source>
</evidence>
<evidence type="ECO:0000256" key="10">
    <source>
        <dbReference type="ARBA" id="ARBA00047899"/>
    </source>
</evidence>
<dbReference type="SMART" id="SM00220">
    <property type="entry name" value="S_TKc"/>
    <property type="match status" value="1"/>
</dbReference>
<dbReference type="PROSITE" id="PS50011">
    <property type="entry name" value="PROTEIN_KINASE_DOM"/>
    <property type="match status" value="1"/>
</dbReference>
<evidence type="ECO:0000256" key="8">
    <source>
        <dbReference type="ARBA" id="ARBA00022840"/>
    </source>
</evidence>
<evidence type="ECO:0000259" key="15">
    <source>
        <dbReference type="PROSITE" id="PS50011"/>
    </source>
</evidence>
<dbReference type="SUPFAM" id="SSF56112">
    <property type="entry name" value="Protein kinase-like (PK-like)"/>
    <property type="match status" value="1"/>
</dbReference>
<dbReference type="PANTHER" id="PTHR22983:SF6">
    <property type="entry name" value="SERINE_THREONINE-PROTEIN KINASE 36"/>
    <property type="match status" value="1"/>
</dbReference>
<accession>A0AA88J418</accession>
<dbReference type="PANTHER" id="PTHR22983">
    <property type="entry name" value="PROTEIN KINASE RELATED"/>
    <property type="match status" value="1"/>
</dbReference>
<protein>
    <recommendedName>
        <fullName evidence="2">non-specific serine/threonine protein kinase</fullName>
        <ecNumber evidence="2">2.7.11.1</ecNumber>
    </recommendedName>
    <alternativeName>
        <fullName evidence="12">Fused homolog</fullName>
    </alternativeName>
</protein>
<feature type="region of interest" description="Disordered" evidence="14">
    <location>
        <begin position="1279"/>
        <end position="1300"/>
    </location>
</feature>
<evidence type="ECO:0000256" key="11">
    <source>
        <dbReference type="ARBA" id="ARBA00048679"/>
    </source>
</evidence>
<evidence type="ECO:0000256" key="3">
    <source>
        <dbReference type="ARBA" id="ARBA00022490"/>
    </source>
</evidence>
<evidence type="ECO:0000313" key="16">
    <source>
        <dbReference type="EMBL" id="KAK2816364.1"/>
    </source>
</evidence>
<dbReference type="EC" id="2.7.11.1" evidence="2"/>
<keyword evidence="4" id="KW-0723">Serine/threonine-protein kinase</keyword>
<feature type="compositionally biased region" description="Basic and acidic residues" evidence="14">
    <location>
        <begin position="1290"/>
        <end position="1300"/>
    </location>
</feature>
<dbReference type="CDD" id="cd14002">
    <property type="entry name" value="STKc_STK36"/>
    <property type="match status" value="1"/>
</dbReference>
<dbReference type="SUPFAM" id="SSF48371">
    <property type="entry name" value="ARM repeat"/>
    <property type="match status" value="1"/>
</dbReference>
<dbReference type="InterPro" id="IPR011989">
    <property type="entry name" value="ARM-like"/>
</dbReference>
<evidence type="ECO:0000256" key="9">
    <source>
        <dbReference type="ARBA" id="ARBA00023212"/>
    </source>
</evidence>
<reference evidence="16" key="1">
    <citation type="submission" date="2023-08" db="EMBL/GenBank/DDBJ databases">
        <title>Pelteobagrus vachellii genome.</title>
        <authorList>
            <person name="Liu H."/>
        </authorList>
    </citation>
    <scope>NUCLEOTIDE SEQUENCE</scope>
    <source>
        <strain evidence="16">PRFRI_2022a</strain>
        <tissue evidence="16">Muscle</tissue>
    </source>
</reference>
<dbReference type="Gene3D" id="1.10.510.10">
    <property type="entry name" value="Transferase(Phosphotransferase) domain 1"/>
    <property type="match status" value="1"/>
</dbReference>
<comment type="catalytic activity">
    <reaction evidence="10">
        <text>L-threonyl-[protein] + ATP = O-phospho-L-threonyl-[protein] + ADP + H(+)</text>
        <dbReference type="Rhea" id="RHEA:46608"/>
        <dbReference type="Rhea" id="RHEA-COMP:11060"/>
        <dbReference type="Rhea" id="RHEA-COMP:11605"/>
        <dbReference type="ChEBI" id="CHEBI:15378"/>
        <dbReference type="ChEBI" id="CHEBI:30013"/>
        <dbReference type="ChEBI" id="CHEBI:30616"/>
        <dbReference type="ChEBI" id="CHEBI:61977"/>
        <dbReference type="ChEBI" id="CHEBI:456216"/>
        <dbReference type="EC" id="2.7.11.1"/>
    </reaction>
</comment>
<dbReference type="GO" id="GO:0007224">
    <property type="term" value="P:smoothened signaling pathway"/>
    <property type="evidence" value="ECO:0007669"/>
    <property type="project" value="TreeGrafter"/>
</dbReference>
<comment type="caution">
    <text evidence="16">The sequence shown here is derived from an EMBL/GenBank/DDBJ whole genome shotgun (WGS) entry which is preliminary data.</text>
</comment>
<feature type="domain" description="Protein kinase" evidence="15">
    <location>
        <begin position="4"/>
        <end position="254"/>
    </location>
</feature>
<feature type="region of interest" description="Disordered" evidence="14">
    <location>
        <begin position="870"/>
        <end position="893"/>
    </location>
</feature>
<evidence type="ECO:0000256" key="5">
    <source>
        <dbReference type="ARBA" id="ARBA00022679"/>
    </source>
</evidence>
<evidence type="ECO:0000256" key="6">
    <source>
        <dbReference type="ARBA" id="ARBA00022741"/>
    </source>
</evidence>
<gene>
    <name evidence="16" type="ORF">Q7C36_022635</name>
</gene>
<evidence type="ECO:0000256" key="7">
    <source>
        <dbReference type="ARBA" id="ARBA00022777"/>
    </source>
</evidence>
<proteinExistence type="predicted"/>
<dbReference type="GO" id="GO:0005737">
    <property type="term" value="C:cytoplasm"/>
    <property type="evidence" value="ECO:0007669"/>
    <property type="project" value="UniProtKB-ARBA"/>
</dbReference>
<keyword evidence="7" id="KW-0418">Kinase</keyword>
<dbReference type="InterPro" id="IPR000719">
    <property type="entry name" value="Prot_kinase_dom"/>
</dbReference>
<dbReference type="GO" id="GO:0005524">
    <property type="term" value="F:ATP binding"/>
    <property type="evidence" value="ECO:0007669"/>
    <property type="project" value="UniProtKB-UniRule"/>
</dbReference>
<evidence type="ECO:0000256" key="4">
    <source>
        <dbReference type="ARBA" id="ARBA00022527"/>
    </source>
</evidence>
<keyword evidence="6 13" id="KW-0547">Nucleotide-binding</keyword>
<feature type="binding site" evidence="13">
    <location>
        <position position="33"/>
    </location>
    <ligand>
        <name>ATP</name>
        <dbReference type="ChEBI" id="CHEBI:30616"/>
    </ligand>
</feature>
<evidence type="ECO:0000256" key="13">
    <source>
        <dbReference type="PROSITE-ProRule" id="PRU10141"/>
    </source>
</evidence>
<dbReference type="InterPro" id="IPR011009">
    <property type="entry name" value="Kinase-like_dom_sf"/>
</dbReference>
<comment type="subcellular location">
    <subcellularLocation>
        <location evidence="1">Cytoplasm</location>
        <location evidence="1">Cytoskeleton</location>
    </subcellularLocation>
</comment>
<comment type="catalytic activity">
    <reaction evidence="11">
        <text>L-seryl-[protein] + ATP = O-phospho-L-seryl-[protein] + ADP + H(+)</text>
        <dbReference type="Rhea" id="RHEA:17989"/>
        <dbReference type="Rhea" id="RHEA-COMP:9863"/>
        <dbReference type="Rhea" id="RHEA-COMP:11604"/>
        <dbReference type="ChEBI" id="CHEBI:15378"/>
        <dbReference type="ChEBI" id="CHEBI:29999"/>
        <dbReference type="ChEBI" id="CHEBI:30616"/>
        <dbReference type="ChEBI" id="CHEBI:83421"/>
        <dbReference type="ChEBI" id="CHEBI:456216"/>
        <dbReference type="EC" id="2.7.11.1"/>
    </reaction>
</comment>
<evidence type="ECO:0000256" key="14">
    <source>
        <dbReference type="SAM" id="MobiDB-lite"/>
    </source>
</evidence>
<dbReference type="InterPro" id="IPR008271">
    <property type="entry name" value="Ser/Thr_kinase_AS"/>
</dbReference>
<feature type="region of interest" description="Disordered" evidence="14">
    <location>
        <begin position="327"/>
        <end position="348"/>
    </location>
</feature>
<dbReference type="FunFam" id="1.10.510.10:FF:000292">
    <property type="entry name" value="Serine/threonine-protein kinase 36"/>
    <property type="match status" value="1"/>
</dbReference>
<evidence type="ECO:0000313" key="17">
    <source>
        <dbReference type="Proteomes" id="UP001187315"/>
    </source>
</evidence>
<evidence type="ECO:0000256" key="1">
    <source>
        <dbReference type="ARBA" id="ARBA00004245"/>
    </source>
</evidence>
<organism evidence="16 17">
    <name type="scientific">Tachysurus vachellii</name>
    <name type="common">Darkbarbel catfish</name>
    <name type="synonym">Pelteobagrus vachellii</name>
    <dbReference type="NCBI Taxonomy" id="175792"/>
    <lineage>
        <taxon>Eukaryota</taxon>
        <taxon>Metazoa</taxon>
        <taxon>Chordata</taxon>
        <taxon>Craniata</taxon>
        <taxon>Vertebrata</taxon>
        <taxon>Euteleostomi</taxon>
        <taxon>Actinopterygii</taxon>
        <taxon>Neopterygii</taxon>
        <taxon>Teleostei</taxon>
        <taxon>Ostariophysi</taxon>
        <taxon>Siluriformes</taxon>
        <taxon>Bagridae</taxon>
        <taxon>Tachysurus</taxon>
    </lineage>
</organism>
<keyword evidence="5" id="KW-0808">Transferase</keyword>
<name>A0AA88J418_TACVA</name>
<keyword evidence="8 13" id="KW-0067">ATP-binding</keyword>
<dbReference type="GO" id="GO:0005856">
    <property type="term" value="C:cytoskeleton"/>
    <property type="evidence" value="ECO:0007669"/>
    <property type="project" value="UniProtKB-SubCell"/>
</dbReference>
<sequence length="1300" mass="144539">MEQYHVLELIGEGSFGRVKKGRRKFSGQVVALKFIPKVGRSEKELRSLKREIEIMRGLKHPNIVLLLDSFETQTEVVVVTEYAEGELFQILEDDGCLPESQVREIACQLVSALYYLHSHRILHRDMKPQNILLGKGGVVKLCDFGFARAMSVSTLVLTSIKGTPLYMSPELVEEKPYDHTADLWSLGCILYELHTGAPPFYTNSIFHLVRLIVKDPVKWPENMSQGCMSFLKGLLNKDPQKRLTWPGLLHHPFVADGVLVLPDEGSCKPLTIMPTADVQAMKQQQVAEKSAPRCGKGKLMHRARDLHDKKQKKKQDQLKIVKALVNNQPRTKTAPAGEAPTSNHSLGSTFTVCRNSAHSPANQHQANDIGVASVSPAPCKGQISRDFEREFPSVEVGPGMMVRRSRPGHTNLASVRMDSDEQDVNSDEEWQRLAEVTDHMSMLMDPHIHQKLKNKLLRCKEQLLTGKLEEPSTMLHLLKILTSIFLTPDVKRIGKEIDVLHLLFSLIEVMFSSPEVLKKPWSERVLAELTAVLLPIWENQPDWQMNEKRAEDLCQLLISLLLHPDLNALAPQAAAVLSLFVHYGVCVNIHMDRLTALLEGLLSGPEEPHYPLPPGWGMCDGVLALILYFLNESESSALYDSLNSEVWCHLWTKVGTILESTEAKSDFLSVDGLSVLLSITLFAFSNEPHDCLSLFFDDDKKLIRILVRLLTTDSSSAPLKRGLLWGGSDMNSLAVMSCQLLRFPFAVELPQEKMEKILHSYQSLNIVEGLVQVIQLQSPALLELPLSLLRRLCLFSPKHAVPSFTTASQDCGFLPQCLSSDHTLNNLNQSENVAEQPRLIGTPHKKQLEMGRIDWDHSKKTKDITRVSINKSKNTRDPPNVHSQLSKTKSANVREKDFNSKIKQDIKTLSIEHLQDCIEQHDEGVEELLDSLEFHEGFSDHLRHPTARHKSNKSWFIDSLEQPKNSVGPTNVIKGCSNASDVKGQSSDIRTASSLLCMLLQNESLFGCAVQLLSLLCQACSPGSAFSAVPVDPVVLRAAVLHHDDGIRAAGCNLLACLEPDFRQTSSKLNAGPNWTIEPAVFKDLLSRLSDSAPSVRRSACRAAVKWLGMMKKTEVTSKRNQHLQGTECRRRTISPPAVTGRGGMGSRVEGTRQQINADSGCPLGSTGTSIAAEEWLNVAMGAASPAVSLLSDSDAIIRHQVCIILESMATITGGERALMSVDAPRQLHCLVRTDSHHAVRRQALAALCAFRQQDSLQQALKSIEAELKLHHISQRSSLQSNYRRMGQAEGKHNVESTPR</sequence>
<feature type="compositionally biased region" description="Polar residues" evidence="14">
    <location>
        <begin position="881"/>
        <end position="891"/>
    </location>
</feature>
<keyword evidence="3" id="KW-0963">Cytoplasm</keyword>
<dbReference type="GO" id="GO:0004674">
    <property type="term" value="F:protein serine/threonine kinase activity"/>
    <property type="evidence" value="ECO:0007669"/>
    <property type="project" value="UniProtKB-KW"/>
</dbReference>
<dbReference type="FunFam" id="3.30.200.20:FF:000042">
    <property type="entry name" value="Aurora kinase A"/>
    <property type="match status" value="1"/>
</dbReference>
<dbReference type="PROSITE" id="PS00108">
    <property type="entry name" value="PROTEIN_KINASE_ST"/>
    <property type="match status" value="1"/>
</dbReference>
<evidence type="ECO:0000256" key="2">
    <source>
        <dbReference type="ARBA" id="ARBA00012513"/>
    </source>
</evidence>
<dbReference type="PROSITE" id="PS00107">
    <property type="entry name" value="PROTEIN_KINASE_ATP"/>
    <property type="match status" value="1"/>
</dbReference>
<keyword evidence="9" id="KW-0206">Cytoskeleton</keyword>
<dbReference type="Pfam" id="PF00069">
    <property type="entry name" value="Pkinase"/>
    <property type="match status" value="1"/>
</dbReference>
<keyword evidence="17" id="KW-1185">Reference proteome</keyword>
<dbReference type="InterPro" id="IPR016024">
    <property type="entry name" value="ARM-type_fold"/>
</dbReference>
<dbReference type="InterPro" id="IPR017441">
    <property type="entry name" value="Protein_kinase_ATP_BS"/>
</dbReference>
<dbReference type="EMBL" id="JAVHJS010000025">
    <property type="protein sequence ID" value="KAK2816364.1"/>
    <property type="molecule type" value="Genomic_DNA"/>
</dbReference>
<dbReference type="Gene3D" id="1.25.10.10">
    <property type="entry name" value="Leucine-rich Repeat Variant"/>
    <property type="match status" value="1"/>
</dbReference>